<evidence type="ECO:0000256" key="2">
    <source>
        <dbReference type="ARBA" id="ARBA00005845"/>
    </source>
</evidence>
<dbReference type="AlphaFoldDB" id="A0AAE1J381"/>
<keyword evidence="8" id="KW-1185">Reference proteome</keyword>
<keyword evidence="4" id="KW-0809">Transit peptide</keyword>
<sequence>MTLLPFSSRIPSAFSENPKLLSFSSIFSTPSTQYPTISLFNSSRLHRFPTLHSRSSHSGGSTRGKGRFKNASENPSNITDEWGEESEPETTPTNLPDSDPPKDEGEWEEVGVDVGDIDQGNGTPTATIKDQTIGVDDKLVGLKQALVDTVYGTELGFRARQEVRAEISKLVNQLEVANSTLSPVDELGLFNGTWVLL</sequence>
<dbReference type="GO" id="GO:0009536">
    <property type="term" value="C:plastid"/>
    <property type="evidence" value="ECO:0007669"/>
    <property type="project" value="UniProtKB-SubCell"/>
</dbReference>
<evidence type="ECO:0000313" key="7">
    <source>
        <dbReference type="EMBL" id="KAK4260849.1"/>
    </source>
</evidence>
<evidence type="ECO:0000256" key="4">
    <source>
        <dbReference type="ARBA" id="ARBA00022946"/>
    </source>
</evidence>
<proteinExistence type="inferred from homology"/>
<feature type="domain" description="Plastid lipid-associated protein/fibrillin conserved" evidence="6">
    <location>
        <begin position="142"/>
        <end position="197"/>
    </location>
</feature>
<organism evidence="7 8">
    <name type="scientific">Acacia crassicarpa</name>
    <name type="common">northern wattle</name>
    <dbReference type="NCBI Taxonomy" id="499986"/>
    <lineage>
        <taxon>Eukaryota</taxon>
        <taxon>Viridiplantae</taxon>
        <taxon>Streptophyta</taxon>
        <taxon>Embryophyta</taxon>
        <taxon>Tracheophyta</taxon>
        <taxon>Spermatophyta</taxon>
        <taxon>Magnoliopsida</taxon>
        <taxon>eudicotyledons</taxon>
        <taxon>Gunneridae</taxon>
        <taxon>Pentapetalae</taxon>
        <taxon>rosids</taxon>
        <taxon>fabids</taxon>
        <taxon>Fabales</taxon>
        <taxon>Fabaceae</taxon>
        <taxon>Caesalpinioideae</taxon>
        <taxon>mimosoid clade</taxon>
        <taxon>Acacieae</taxon>
        <taxon>Acacia</taxon>
    </lineage>
</organism>
<dbReference type="Pfam" id="PF04755">
    <property type="entry name" value="PAP_fibrillin"/>
    <property type="match status" value="1"/>
</dbReference>
<dbReference type="Proteomes" id="UP001293593">
    <property type="component" value="Unassembled WGS sequence"/>
</dbReference>
<dbReference type="PANTHER" id="PTHR31906">
    <property type="entry name" value="PLASTID-LIPID-ASSOCIATED PROTEIN 4, CHLOROPLASTIC-RELATED"/>
    <property type="match status" value="1"/>
</dbReference>
<comment type="caution">
    <text evidence="7">The sequence shown here is derived from an EMBL/GenBank/DDBJ whole genome shotgun (WGS) entry which is preliminary data.</text>
</comment>
<dbReference type="EMBL" id="JAWXYG010000010">
    <property type="protein sequence ID" value="KAK4260849.1"/>
    <property type="molecule type" value="Genomic_DNA"/>
</dbReference>
<dbReference type="InterPro" id="IPR039633">
    <property type="entry name" value="PAP"/>
</dbReference>
<evidence type="ECO:0000313" key="8">
    <source>
        <dbReference type="Proteomes" id="UP001293593"/>
    </source>
</evidence>
<accession>A0AAE1J381</accession>
<name>A0AAE1J381_9FABA</name>
<evidence type="ECO:0000256" key="5">
    <source>
        <dbReference type="SAM" id="MobiDB-lite"/>
    </source>
</evidence>
<comment type="subcellular location">
    <subcellularLocation>
        <location evidence="1">Plastid</location>
    </subcellularLocation>
</comment>
<reference evidence="7" key="1">
    <citation type="submission" date="2023-10" db="EMBL/GenBank/DDBJ databases">
        <title>Chromosome-level genome of the transformable northern wattle, Acacia crassicarpa.</title>
        <authorList>
            <person name="Massaro I."/>
            <person name="Sinha N.R."/>
            <person name="Poethig S."/>
            <person name="Leichty A.R."/>
        </authorList>
    </citation>
    <scope>NUCLEOTIDE SEQUENCE</scope>
    <source>
        <strain evidence="7">Acra3RX</strain>
        <tissue evidence="7">Leaf</tissue>
    </source>
</reference>
<comment type="similarity">
    <text evidence="2">Belongs to the PAP/fibrillin family.</text>
</comment>
<feature type="region of interest" description="Disordered" evidence="5">
    <location>
        <begin position="50"/>
        <end position="107"/>
    </location>
</feature>
<keyword evidence="3" id="KW-0934">Plastid</keyword>
<evidence type="ECO:0000256" key="3">
    <source>
        <dbReference type="ARBA" id="ARBA00022640"/>
    </source>
</evidence>
<dbReference type="InterPro" id="IPR006843">
    <property type="entry name" value="PAP/fibrillin_dom"/>
</dbReference>
<evidence type="ECO:0000259" key="6">
    <source>
        <dbReference type="Pfam" id="PF04755"/>
    </source>
</evidence>
<gene>
    <name evidence="7" type="ORF">QN277_003913</name>
</gene>
<evidence type="ECO:0000256" key="1">
    <source>
        <dbReference type="ARBA" id="ARBA00004474"/>
    </source>
</evidence>
<protein>
    <recommendedName>
        <fullName evidence="6">Plastid lipid-associated protein/fibrillin conserved domain-containing protein</fullName>
    </recommendedName>
</protein>